<dbReference type="EMBL" id="CAJGYO010000009">
    <property type="protein sequence ID" value="CAD6252401.1"/>
    <property type="molecule type" value="Genomic_DNA"/>
</dbReference>
<dbReference type="AlphaFoldDB" id="A0A811Q6S3"/>
<evidence type="ECO:0000313" key="2">
    <source>
        <dbReference type="Proteomes" id="UP000604825"/>
    </source>
</evidence>
<gene>
    <name evidence="1" type="ORF">NCGR_LOCUS36053</name>
</gene>
<proteinExistence type="predicted"/>
<protein>
    <submittedName>
        <fullName evidence="1">Uncharacterized protein</fullName>
    </submittedName>
</protein>
<sequence>MRRRRGHGRGAGSALLGAGVARLRRLLVLPNGRLHTPMSAPLLGAACNCRHRGLAIRGPARLCVSPGLARPAAWLGGVGCPQPSPPFLCCFLLLLPHPPPASFIAAAAFWWAWADARTLLSPLSGVAPSDCRVRGCAHLAARTILAARTAATVPGSRLLHRPRRIYVVPPFTGDWGGGVACWRPQPCLALAVALAAGAAAARGLGEKEETKRVARVGMVGIGELHVTDYTTSIIPILIKHYFSIINLPFYP</sequence>
<keyword evidence="2" id="KW-1185">Reference proteome</keyword>
<name>A0A811Q6S3_9POAL</name>
<organism evidence="1 2">
    <name type="scientific">Miscanthus lutarioriparius</name>
    <dbReference type="NCBI Taxonomy" id="422564"/>
    <lineage>
        <taxon>Eukaryota</taxon>
        <taxon>Viridiplantae</taxon>
        <taxon>Streptophyta</taxon>
        <taxon>Embryophyta</taxon>
        <taxon>Tracheophyta</taxon>
        <taxon>Spermatophyta</taxon>
        <taxon>Magnoliopsida</taxon>
        <taxon>Liliopsida</taxon>
        <taxon>Poales</taxon>
        <taxon>Poaceae</taxon>
        <taxon>PACMAD clade</taxon>
        <taxon>Panicoideae</taxon>
        <taxon>Andropogonodae</taxon>
        <taxon>Andropogoneae</taxon>
        <taxon>Saccharinae</taxon>
        <taxon>Miscanthus</taxon>
    </lineage>
</organism>
<comment type="caution">
    <text evidence="1">The sequence shown here is derived from an EMBL/GenBank/DDBJ whole genome shotgun (WGS) entry which is preliminary data.</text>
</comment>
<evidence type="ECO:0000313" key="1">
    <source>
        <dbReference type="EMBL" id="CAD6252401.1"/>
    </source>
</evidence>
<reference evidence="1" key="1">
    <citation type="submission" date="2020-10" db="EMBL/GenBank/DDBJ databases">
        <authorList>
            <person name="Han B."/>
            <person name="Lu T."/>
            <person name="Zhao Q."/>
            <person name="Huang X."/>
            <person name="Zhao Y."/>
        </authorList>
    </citation>
    <scope>NUCLEOTIDE SEQUENCE</scope>
</reference>
<dbReference type="Proteomes" id="UP000604825">
    <property type="component" value="Unassembled WGS sequence"/>
</dbReference>
<accession>A0A811Q6S3</accession>